<dbReference type="GO" id="GO:0000324">
    <property type="term" value="C:fungal-type vacuole"/>
    <property type="evidence" value="ECO:0007669"/>
    <property type="project" value="TreeGrafter"/>
</dbReference>
<dbReference type="Gene3D" id="2.60.40.10">
    <property type="entry name" value="Immunoglobulins"/>
    <property type="match status" value="1"/>
</dbReference>
<dbReference type="InterPro" id="IPR012341">
    <property type="entry name" value="6hp_glycosidase-like_sf"/>
</dbReference>
<sequence>MLRALVSSLAAIAALQDAVVASPSVHRRNRCTELEDFIKKQNKVSIDGVLANIGPDGSKAKGASPGVVVASPSRSDPDYWYTWSRDAALTFKVLIERFIHGDKSLKSKIDDYVSAQAELQGLTNPSGGPDSGGLGEPKFNVNLTAFTGSWGRPQRDGPALRATALILYANWLVGNGARGQAADKVWPVIAKDLDYTTRFWNRTGYDLWEEINGSSFFTLSASHRALVEGTALAKTLGKTCNDCAASAPKVLCFMQSFWVGGYIDSNINVNDGRTGKDVNSIISSIHTFDPEADCTDATFQPCSARALANHKAVTDSFRTIYAVNKGIPQGKAVAVGRYAEDVYYNGNPWYLATNAAAEQLYAALYQWNRIGSVSVTDVSLPFFKDLIPDIKTGKYGKNSKEFKSIVKAVKLYGDDFLAVGKKYTPADGSLSEQFDRNSGAPESAVDLTWSYASFISATERRAGIMSRPWGERGANSVPAVCEPAPSCDLEVTFNVRVTTVPGEDVFVVGGITELSNWSPANGIPLDASKYTPSDPLWTVKVKIPSETSFEYKYIKKNRNGDVTWESDPNRSGKTGKECNASETINDQWR</sequence>
<dbReference type="Pfam" id="PF00686">
    <property type="entry name" value="CBM_20"/>
    <property type="match status" value="1"/>
</dbReference>
<dbReference type="PANTHER" id="PTHR31616:SF12">
    <property type="entry name" value="GLUCOAMYLASE"/>
    <property type="match status" value="1"/>
</dbReference>
<dbReference type="FunFam" id="2.60.40.10:FF:000552">
    <property type="entry name" value="Related to glucoamylase"/>
    <property type="match status" value="1"/>
</dbReference>
<dbReference type="PROSITE" id="PS00820">
    <property type="entry name" value="GLUCOAMYLASE"/>
    <property type="match status" value="1"/>
</dbReference>
<feature type="signal peptide" evidence="13">
    <location>
        <begin position="1"/>
        <end position="21"/>
    </location>
</feature>
<feature type="compositionally biased region" description="Basic and acidic residues" evidence="12">
    <location>
        <begin position="567"/>
        <end position="576"/>
    </location>
</feature>
<dbReference type="Gene3D" id="1.50.10.10">
    <property type="match status" value="1"/>
</dbReference>
<evidence type="ECO:0000256" key="11">
    <source>
        <dbReference type="PIRSR" id="PIRSR001031-2"/>
    </source>
</evidence>
<dbReference type="InterPro" id="IPR000165">
    <property type="entry name" value="Glucoamylase"/>
</dbReference>
<keyword evidence="5" id="KW-0325">Glycoprotein</keyword>
<dbReference type="SUPFAM" id="SSF48208">
    <property type="entry name" value="Six-hairpin glycosidases"/>
    <property type="match status" value="1"/>
</dbReference>
<keyword evidence="7 9" id="KW-0326">Glycosidase</keyword>
<organism evidence="15 16">
    <name type="scientific">Purpureocillium lilacinum</name>
    <name type="common">Paecilomyces lilacinus</name>
    <dbReference type="NCBI Taxonomy" id="33203"/>
    <lineage>
        <taxon>Eukaryota</taxon>
        <taxon>Fungi</taxon>
        <taxon>Dikarya</taxon>
        <taxon>Ascomycota</taxon>
        <taxon>Pezizomycotina</taxon>
        <taxon>Sordariomycetes</taxon>
        <taxon>Hypocreomycetidae</taxon>
        <taxon>Hypocreales</taxon>
        <taxon>Ophiocordycipitaceae</taxon>
        <taxon>Purpureocillium</taxon>
    </lineage>
</organism>
<feature type="region of interest" description="Disordered" evidence="12">
    <location>
        <begin position="560"/>
        <end position="589"/>
    </location>
</feature>
<reference evidence="15 16" key="1">
    <citation type="submission" date="2016-01" db="EMBL/GenBank/DDBJ databases">
        <title>Biosynthesis of antibiotic leucinostatins and their inhibition on Phytophthora in bio-control Purpureocillium lilacinum.</title>
        <authorList>
            <person name="Wang G."/>
            <person name="Liu Z."/>
            <person name="Lin R."/>
            <person name="Li E."/>
            <person name="Mao Z."/>
            <person name="Ling J."/>
            <person name="Yin W."/>
            <person name="Xie B."/>
        </authorList>
    </citation>
    <scope>NUCLEOTIDE SEQUENCE [LARGE SCALE GENOMIC DNA]</scope>
    <source>
        <strain evidence="15">PLBJ-1</strain>
    </source>
</reference>
<dbReference type="GO" id="GO:0000272">
    <property type="term" value="P:polysaccharide catabolic process"/>
    <property type="evidence" value="ECO:0007669"/>
    <property type="project" value="UniProtKB-KW"/>
</dbReference>
<dbReference type="InterPro" id="IPR034836">
    <property type="entry name" value="CBM20_glucoamylase"/>
</dbReference>
<feature type="compositionally biased region" description="Polar residues" evidence="12">
    <location>
        <begin position="580"/>
        <end position="589"/>
    </location>
</feature>
<evidence type="ECO:0000256" key="9">
    <source>
        <dbReference type="PIRNR" id="PIRNR001031"/>
    </source>
</evidence>
<keyword evidence="8 9" id="KW-0624">Polysaccharide degradation</keyword>
<dbReference type="PROSITE" id="PS51166">
    <property type="entry name" value="CBM20"/>
    <property type="match status" value="1"/>
</dbReference>
<dbReference type="AlphaFoldDB" id="A0A179H302"/>
<dbReference type="SUPFAM" id="SSF49452">
    <property type="entry name" value="Starch-binding domain-like"/>
    <property type="match status" value="1"/>
</dbReference>
<feature type="chain" id="PRO_5008103194" description="Glucoamylase" evidence="13">
    <location>
        <begin position="22"/>
        <end position="589"/>
    </location>
</feature>
<evidence type="ECO:0000313" key="15">
    <source>
        <dbReference type="EMBL" id="OAQ83739.1"/>
    </source>
</evidence>
<comment type="caution">
    <text evidence="15">The sequence shown here is derived from an EMBL/GenBank/DDBJ whole genome shotgun (WGS) entry which is preliminary data.</text>
</comment>
<keyword evidence="6 9" id="KW-0119">Carbohydrate metabolism</keyword>
<gene>
    <name evidence="15" type="ORF">VFPBJ_02507</name>
</gene>
<keyword evidence="4 9" id="KW-0378">Hydrolase</keyword>
<protein>
    <recommendedName>
        <fullName evidence="9">Glucoamylase</fullName>
        <ecNumber evidence="9">3.2.1.3</ecNumber>
    </recommendedName>
    <alternativeName>
        <fullName evidence="9">1,4-alpha-D-glucan glucohydrolase</fullName>
    </alternativeName>
    <alternativeName>
        <fullName evidence="9">Glucan 1,4-alpha-glucosidase</fullName>
    </alternativeName>
</protein>
<dbReference type="PRINTS" id="PR00736">
    <property type="entry name" value="GLHYDRLASE15"/>
</dbReference>
<evidence type="ECO:0000256" key="13">
    <source>
        <dbReference type="SAM" id="SignalP"/>
    </source>
</evidence>
<dbReference type="InterPro" id="IPR002044">
    <property type="entry name" value="CBM20"/>
</dbReference>
<evidence type="ECO:0000256" key="10">
    <source>
        <dbReference type="PIRSR" id="PIRSR001031-1"/>
    </source>
</evidence>
<evidence type="ECO:0000256" key="6">
    <source>
        <dbReference type="ARBA" id="ARBA00023277"/>
    </source>
</evidence>
<evidence type="ECO:0000259" key="14">
    <source>
        <dbReference type="PROSITE" id="PS51166"/>
    </source>
</evidence>
<evidence type="ECO:0000313" key="16">
    <source>
        <dbReference type="Proteomes" id="UP000078240"/>
    </source>
</evidence>
<feature type="active site" description="Proton donor" evidence="10">
    <location>
        <position position="209"/>
    </location>
</feature>
<feature type="binding site" evidence="11">
    <location>
        <position position="150"/>
    </location>
    <ligand>
        <name>substrate</name>
    </ligand>
</feature>
<keyword evidence="3 13" id="KW-0732">Signal</keyword>
<dbReference type="InterPro" id="IPR046966">
    <property type="entry name" value="Glucoamylase_active_site"/>
</dbReference>
<dbReference type="InterPro" id="IPR013784">
    <property type="entry name" value="Carb-bd-like_fold"/>
</dbReference>
<evidence type="ECO:0000256" key="2">
    <source>
        <dbReference type="ARBA" id="ARBA00006188"/>
    </source>
</evidence>
<evidence type="ECO:0000256" key="5">
    <source>
        <dbReference type="ARBA" id="ARBA00023180"/>
    </source>
</evidence>
<dbReference type="CDD" id="cd05811">
    <property type="entry name" value="CBM20_glucoamylase"/>
    <property type="match status" value="1"/>
</dbReference>
<accession>A0A179H302</accession>
<dbReference type="SMART" id="SM01065">
    <property type="entry name" value="CBM_2"/>
    <property type="match status" value="1"/>
</dbReference>
<dbReference type="GO" id="GO:2001070">
    <property type="term" value="F:starch binding"/>
    <property type="evidence" value="ECO:0007669"/>
    <property type="project" value="InterPro"/>
</dbReference>
<dbReference type="PANTHER" id="PTHR31616">
    <property type="entry name" value="TREHALASE"/>
    <property type="match status" value="1"/>
</dbReference>
<dbReference type="EMBL" id="LSBH01000002">
    <property type="protein sequence ID" value="OAQ83739.1"/>
    <property type="molecule type" value="Genomic_DNA"/>
</dbReference>
<dbReference type="PIRSF" id="PIRSF001031">
    <property type="entry name" value="Glu-a-glcsd_SBD"/>
    <property type="match status" value="1"/>
</dbReference>
<dbReference type="Pfam" id="PF00723">
    <property type="entry name" value="Glyco_hydro_15"/>
    <property type="match status" value="1"/>
</dbReference>
<evidence type="ECO:0000256" key="8">
    <source>
        <dbReference type="ARBA" id="ARBA00023326"/>
    </source>
</evidence>
<feature type="domain" description="CBM20" evidence="14">
    <location>
        <begin position="483"/>
        <end position="589"/>
    </location>
</feature>
<evidence type="ECO:0000256" key="3">
    <source>
        <dbReference type="ARBA" id="ARBA00022729"/>
    </source>
</evidence>
<name>A0A179H302_PURLI</name>
<dbReference type="InterPro" id="IPR013783">
    <property type="entry name" value="Ig-like_fold"/>
</dbReference>
<dbReference type="InterPro" id="IPR008928">
    <property type="entry name" value="6-hairpin_glycosidase_sf"/>
</dbReference>
<dbReference type="EC" id="3.2.1.3" evidence="9"/>
<dbReference type="Proteomes" id="UP000078240">
    <property type="component" value="Unassembled WGS sequence"/>
</dbReference>
<evidence type="ECO:0000256" key="7">
    <source>
        <dbReference type="ARBA" id="ARBA00023295"/>
    </source>
</evidence>
<evidence type="ECO:0000256" key="4">
    <source>
        <dbReference type="ARBA" id="ARBA00022801"/>
    </source>
</evidence>
<dbReference type="InterPro" id="IPR011613">
    <property type="entry name" value="GH15-like"/>
</dbReference>
<proteinExistence type="inferred from homology"/>
<dbReference type="GO" id="GO:0004339">
    <property type="term" value="F:glucan 1,4-alpha-glucosidase activity"/>
    <property type="evidence" value="ECO:0007669"/>
    <property type="project" value="UniProtKB-EC"/>
</dbReference>
<dbReference type="FunFam" id="1.50.10.10:FF:000018">
    <property type="entry name" value="Glucoamylase"/>
    <property type="match status" value="1"/>
</dbReference>
<dbReference type="InterPro" id="IPR008291">
    <property type="entry name" value="Glucoamylase_SBD"/>
</dbReference>
<comment type="similarity">
    <text evidence="2 9">Belongs to the glycosyl hydrolase 15 family.</text>
</comment>
<evidence type="ECO:0000256" key="12">
    <source>
        <dbReference type="SAM" id="MobiDB-lite"/>
    </source>
</evidence>
<feature type="active site" description="Proton acceptor" evidence="10">
    <location>
        <position position="206"/>
    </location>
</feature>
<evidence type="ECO:0000256" key="1">
    <source>
        <dbReference type="ARBA" id="ARBA00001863"/>
    </source>
</evidence>
<comment type="catalytic activity">
    <reaction evidence="1 9">
        <text>Hydrolysis of terminal (1-&gt;4)-linked alpha-D-glucose residues successively from non-reducing ends of the chains with release of beta-D-glucose.</text>
        <dbReference type="EC" id="3.2.1.3"/>
    </reaction>
</comment>